<proteinExistence type="predicted"/>
<evidence type="ECO:0000313" key="1">
    <source>
        <dbReference type="EMBL" id="CAK0867336.1"/>
    </source>
</evidence>
<evidence type="ECO:0000313" key="2">
    <source>
        <dbReference type="Proteomes" id="UP001189429"/>
    </source>
</evidence>
<sequence length="819" mass="88692">MAVEAGRRLLVQWRDGQDWQARVAIAPATADELLSIIETQATPDQIAAGKVWWCGTPDGDAYPHCLDVGPLSGLILCDDAGRPDRATHLGSRFSNRTRVYGTDWSATPLEFAKMIKLSIGDQWQEPRLGAAAAGGGAAASLIEIGSRSLPAPSPDGWQVVWSTGATPRKSLLTSWSVDEFAVCDVGGLAVKDSEVLLLRRSTGVDDDLDSDARDHELAMIMIELAVVYDQLNITELASFELLLRRAQLAEMRYRDKILGKQGGDEVAEDEILYMGTGLARGLVMVSPDLSGLQQKVNAQTAEVRRLMDKVPMAVPRELLPVALPAGPPPAPPVGACSRAVRSRLRKKEHLHAWVQEVLVSINELYGHGTLPVDGRASLAQECGLEHVRHVVGDAGPPPACNAAAAHRELCGPGHGYVFEPEHVASYDRSLVSVPKGGALADGSRILEGKALQQWVGWRQLLKRQPEGGSQAPKPHYDGKFRSRVTYAQFVGDLLDASVVSLKQQREETVGAFFVHKSNGMQRVIVDPRRVNDLFEAPAHAVLPTAGAWSALEVPMGQDLHLAQADVDSAFYRIGLPCGAQEMFVLRAVHLPAPLKLRPDLLDQLPAGVETWASPCLEVLPMGWTWSLCFCQCMVMVGVQAAGFALSDFIQADLVTSDCERVAAKLETLGLNCKGVEAAGSDATFTGLSFEVSSGKIQLSRSRTWELRLALLHAASRGWASGDELRHLLGHWCWAAILRRELLSVFAQTYRFIALAGSRRWRLWPCVEAELRRAAALVCFAFVGAKRPYSTVAAVSDASGASRRDFGGCGAMGADWGLES</sequence>
<name>A0ABN9V3K8_9DINO</name>
<gene>
    <name evidence="1" type="ORF">PCOR1329_LOCUS54302</name>
</gene>
<reference evidence="1" key="1">
    <citation type="submission" date="2023-10" db="EMBL/GenBank/DDBJ databases">
        <authorList>
            <person name="Chen Y."/>
            <person name="Shah S."/>
            <person name="Dougan E. K."/>
            <person name="Thang M."/>
            <person name="Chan C."/>
        </authorList>
    </citation>
    <scope>NUCLEOTIDE SEQUENCE [LARGE SCALE GENOMIC DNA]</scope>
</reference>
<protein>
    <submittedName>
        <fullName evidence="1">Uncharacterized protein</fullName>
    </submittedName>
</protein>
<dbReference type="InterPro" id="IPR043502">
    <property type="entry name" value="DNA/RNA_pol_sf"/>
</dbReference>
<dbReference type="SUPFAM" id="SSF56672">
    <property type="entry name" value="DNA/RNA polymerases"/>
    <property type="match status" value="1"/>
</dbReference>
<comment type="caution">
    <text evidence="1">The sequence shown here is derived from an EMBL/GenBank/DDBJ whole genome shotgun (WGS) entry which is preliminary data.</text>
</comment>
<feature type="non-terminal residue" evidence="1">
    <location>
        <position position="819"/>
    </location>
</feature>
<dbReference type="Proteomes" id="UP001189429">
    <property type="component" value="Unassembled WGS sequence"/>
</dbReference>
<organism evidence="1 2">
    <name type="scientific">Prorocentrum cordatum</name>
    <dbReference type="NCBI Taxonomy" id="2364126"/>
    <lineage>
        <taxon>Eukaryota</taxon>
        <taxon>Sar</taxon>
        <taxon>Alveolata</taxon>
        <taxon>Dinophyceae</taxon>
        <taxon>Prorocentrales</taxon>
        <taxon>Prorocentraceae</taxon>
        <taxon>Prorocentrum</taxon>
    </lineage>
</organism>
<accession>A0ABN9V3K8</accession>
<keyword evidence="2" id="KW-1185">Reference proteome</keyword>
<dbReference type="EMBL" id="CAUYUJ010016632">
    <property type="protein sequence ID" value="CAK0867336.1"/>
    <property type="molecule type" value="Genomic_DNA"/>
</dbReference>